<dbReference type="NCBIfam" id="TIGR01549">
    <property type="entry name" value="HAD-SF-IA-v1"/>
    <property type="match status" value="1"/>
</dbReference>
<gene>
    <name evidence="1" type="ordered locus">TVNIR_1439</name>
</gene>
<organism evidence="1 2">
    <name type="scientific">Thioalkalivibrio nitratireducens (strain DSM 14787 / UNIQEM 213 / ALEN2)</name>
    <dbReference type="NCBI Taxonomy" id="1255043"/>
    <lineage>
        <taxon>Bacteria</taxon>
        <taxon>Pseudomonadati</taxon>
        <taxon>Pseudomonadota</taxon>
        <taxon>Gammaproteobacteria</taxon>
        <taxon>Chromatiales</taxon>
        <taxon>Ectothiorhodospiraceae</taxon>
        <taxon>Thioalkalivibrio</taxon>
    </lineage>
</organism>
<dbReference type="EC" id="3.1.3.18" evidence="1"/>
<proteinExistence type="predicted"/>
<dbReference type="SFLD" id="SFLDS00003">
    <property type="entry name" value="Haloacid_Dehalogenase"/>
    <property type="match status" value="1"/>
</dbReference>
<dbReference type="Proteomes" id="UP000010809">
    <property type="component" value="Chromosome"/>
</dbReference>
<dbReference type="PANTHER" id="PTHR46191:SF2">
    <property type="entry name" value="HALOACID DEHALOGENASE-LIKE HYDROLASE DOMAIN-CONTAINING PROTEIN 3"/>
    <property type="match status" value="1"/>
</dbReference>
<dbReference type="PATRIC" id="fig|1255043.3.peg.1456"/>
<dbReference type="eggNOG" id="COG1011">
    <property type="taxonomic scope" value="Bacteria"/>
</dbReference>
<name>L0DU37_THIND</name>
<dbReference type="SUPFAM" id="SSF56784">
    <property type="entry name" value="HAD-like"/>
    <property type="match status" value="1"/>
</dbReference>
<dbReference type="SFLD" id="SFLDG01129">
    <property type="entry name" value="C1.5:_HAD__Beta-PGM__Phosphata"/>
    <property type="match status" value="1"/>
</dbReference>
<dbReference type="NCBIfam" id="TIGR02252">
    <property type="entry name" value="DREG-2"/>
    <property type="match status" value="1"/>
</dbReference>
<dbReference type="InterPro" id="IPR011949">
    <property type="entry name" value="HAD-SF_hydro_IA_REG-2-like"/>
</dbReference>
<keyword evidence="1" id="KW-0378">Hydrolase</keyword>
<dbReference type="AlphaFoldDB" id="L0DU37"/>
<dbReference type="InterPro" id="IPR051828">
    <property type="entry name" value="HAD-like_hydrolase_domain"/>
</dbReference>
<reference evidence="1" key="1">
    <citation type="submission" date="2015-12" db="EMBL/GenBank/DDBJ databases">
        <authorList>
            <person name="Tikhonova T.V."/>
            <person name="Pavlov A.R."/>
            <person name="Beletsky A.V."/>
            <person name="Mardanov A.V."/>
            <person name="Sorokin D.Y."/>
            <person name="Ravin N.V."/>
            <person name="Popov V.O."/>
        </authorList>
    </citation>
    <scope>NUCLEOTIDE SEQUENCE</scope>
    <source>
        <strain evidence="1">DSM 14787</strain>
    </source>
</reference>
<dbReference type="InterPro" id="IPR006439">
    <property type="entry name" value="HAD-SF_hydro_IA"/>
</dbReference>
<dbReference type="Pfam" id="PF00702">
    <property type="entry name" value="Hydrolase"/>
    <property type="match status" value="1"/>
</dbReference>
<dbReference type="Gene3D" id="3.40.50.1000">
    <property type="entry name" value="HAD superfamily/HAD-like"/>
    <property type="match status" value="1"/>
</dbReference>
<evidence type="ECO:0000313" key="1">
    <source>
        <dbReference type="EMBL" id="AGA33109.1"/>
    </source>
</evidence>
<protein>
    <submittedName>
        <fullName evidence="1">Phosphoglycolate phosphatase, prokaryotic: HAD-superfamily hydrolase</fullName>
        <ecNumber evidence="1">3.1.3.18</ecNumber>
    </submittedName>
</protein>
<dbReference type="HOGENOM" id="CLU_045011_8_0_6"/>
<dbReference type="EMBL" id="CP003989">
    <property type="protein sequence ID" value="AGA33109.1"/>
    <property type="molecule type" value="Genomic_DNA"/>
</dbReference>
<dbReference type="PRINTS" id="PR00413">
    <property type="entry name" value="HADHALOGNASE"/>
</dbReference>
<dbReference type="GO" id="GO:0008967">
    <property type="term" value="F:phosphoglycolate phosphatase activity"/>
    <property type="evidence" value="ECO:0007669"/>
    <property type="project" value="UniProtKB-EC"/>
</dbReference>
<evidence type="ECO:0000313" key="2">
    <source>
        <dbReference type="Proteomes" id="UP000010809"/>
    </source>
</evidence>
<dbReference type="InterPro" id="IPR044924">
    <property type="entry name" value="HAD-SF_hydro_IA_REG-2-like_cap"/>
</dbReference>
<keyword evidence="2" id="KW-1185">Reference proteome</keyword>
<dbReference type="NCBIfam" id="TIGR01509">
    <property type="entry name" value="HAD-SF-IA-v3"/>
    <property type="match status" value="1"/>
</dbReference>
<dbReference type="RefSeq" id="WP_015258245.1">
    <property type="nucleotide sequence ID" value="NC_019902.2"/>
</dbReference>
<dbReference type="KEGG" id="tni:TVNIR_1439"/>
<dbReference type="Gene3D" id="1.10.150.720">
    <property type="entry name" value="Haloacid dehalogenase-like hydrolase"/>
    <property type="match status" value="1"/>
</dbReference>
<dbReference type="InterPro" id="IPR023214">
    <property type="entry name" value="HAD_sf"/>
</dbReference>
<dbReference type="InterPro" id="IPR036412">
    <property type="entry name" value="HAD-like_sf"/>
</dbReference>
<dbReference type="PANTHER" id="PTHR46191">
    <property type="match status" value="1"/>
</dbReference>
<accession>L0DU37</accession>
<sequence>MGSGLRLSGRNVVTPLVGRSRLRAVTFDAAGTLFGLRDPVGAVYAAAALAHGLPPREGLAELLEQRFREAFRALRPPEYRPGDRAHNDAEDRAWWRRLVVRVMGGLEPFALDAFFDEIWQTFAEPSVWQKYPDVDAVLQVLRGAGLRLAIVSNFDARLVPVCRGLELEPRVDTIVFAAQTGAAKPDPGIFREAVSRLGVIPGETLHVGDSFAEDVAGARAAGLHAVHLQRDAPKARPQAGTDASAIRDLRGLAALIPA</sequence>